<feature type="non-terminal residue" evidence="1">
    <location>
        <position position="1"/>
    </location>
</feature>
<dbReference type="AlphaFoldDB" id="A0A0L8IBQ9"/>
<dbReference type="OrthoDB" id="6131434at2759"/>
<dbReference type="EMBL" id="KQ416051">
    <property type="protein sequence ID" value="KOF98916.1"/>
    <property type="molecule type" value="Genomic_DNA"/>
</dbReference>
<gene>
    <name evidence="1" type="ORF">OCBIM_22021691mg</name>
</gene>
<evidence type="ECO:0000313" key="1">
    <source>
        <dbReference type="EMBL" id="KOF98916.1"/>
    </source>
</evidence>
<name>A0A0L8IBQ9_OCTBM</name>
<organism evidence="1">
    <name type="scientific">Octopus bimaculoides</name>
    <name type="common">California two-spotted octopus</name>
    <dbReference type="NCBI Taxonomy" id="37653"/>
    <lineage>
        <taxon>Eukaryota</taxon>
        <taxon>Metazoa</taxon>
        <taxon>Spiralia</taxon>
        <taxon>Lophotrochozoa</taxon>
        <taxon>Mollusca</taxon>
        <taxon>Cephalopoda</taxon>
        <taxon>Coleoidea</taxon>
        <taxon>Octopodiformes</taxon>
        <taxon>Octopoda</taxon>
        <taxon>Incirrata</taxon>
        <taxon>Octopodidae</taxon>
        <taxon>Octopus</taxon>
    </lineage>
</organism>
<feature type="non-terminal residue" evidence="1">
    <location>
        <position position="186"/>
    </location>
</feature>
<sequence length="186" mass="21672">LSIKLDTLPLPDPTSVNQEELDDIWDKHISVISSVTTEQLGHTRRRNTNWFDLLMRSSLFSSKNRAHDAYLSSRSNAHLQNWKDLRSECQSRLRQIQNTWWKINAAEIQRFADENKIHEFYIATKSMYGPSSNHINPIRSSDGNTLYKEKTQICDRWAEHFNSLLTKINPTDTTLTDELPHILPLP</sequence>
<protein>
    <submittedName>
        <fullName evidence="1">Uncharacterized protein</fullName>
    </submittedName>
</protein>
<reference evidence="1" key="1">
    <citation type="submission" date="2015-07" db="EMBL/GenBank/DDBJ databases">
        <title>MeaNS - Measles Nucleotide Surveillance Program.</title>
        <authorList>
            <person name="Tran T."/>
            <person name="Druce J."/>
        </authorList>
    </citation>
    <scope>NUCLEOTIDE SEQUENCE</scope>
    <source>
        <strain evidence="1">UCB-OBI-ISO-001</strain>
        <tissue evidence="1">Gonad</tissue>
    </source>
</reference>
<proteinExistence type="predicted"/>
<accession>A0A0L8IBQ9</accession>